<evidence type="ECO:0000256" key="12">
    <source>
        <dbReference type="RuleBase" id="RU003784"/>
    </source>
</evidence>
<dbReference type="RefSeq" id="WP_092085293.1">
    <property type="nucleotide sequence ID" value="NZ_FNEL01000021.1"/>
</dbReference>
<dbReference type="PANTHER" id="PTHR11088">
    <property type="entry name" value="TRNA DIMETHYLALLYLTRANSFERASE"/>
    <property type="match status" value="1"/>
</dbReference>
<dbReference type="HAMAP" id="MF_00185">
    <property type="entry name" value="IPP_trans"/>
    <property type="match status" value="1"/>
</dbReference>
<dbReference type="OrthoDB" id="9776390at2"/>
<proteinExistence type="inferred from homology"/>
<dbReference type="EMBL" id="PNHE01000001">
    <property type="protein sequence ID" value="PMC59243.1"/>
    <property type="molecule type" value="Genomic_DNA"/>
</dbReference>
<evidence type="ECO:0000256" key="13">
    <source>
        <dbReference type="RuleBase" id="RU003785"/>
    </source>
</evidence>
<evidence type="ECO:0000313" key="15">
    <source>
        <dbReference type="Proteomes" id="UP000235682"/>
    </source>
</evidence>
<dbReference type="AlphaFoldDB" id="A0A1G8LLI5"/>
<dbReference type="GO" id="GO:0005524">
    <property type="term" value="F:ATP binding"/>
    <property type="evidence" value="ECO:0007669"/>
    <property type="project" value="UniProtKB-UniRule"/>
</dbReference>
<comment type="cofactor">
    <cofactor evidence="1 10">
        <name>Mg(2+)</name>
        <dbReference type="ChEBI" id="CHEBI:18420"/>
    </cofactor>
</comment>
<dbReference type="EC" id="2.5.1.75" evidence="10"/>
<feature type="region of interest" description="Interaction with substrate tRNA" evidence="10">
    <location>
        <begin position="40"/>
        <end position="43"/>
    </location>
</feature>
<sequence>MTNKKQHPPLIVIAGPTAVGKTDLSIQLAKQFDGEIINGDSLQVYRGLDIGTGKITQEEMENIPHHLLSILSVKDPFDAARFKQLAEEAIEDIDQRGKLPILVGGTGLYLDGLIKNLSFGGPKAEDLNYRQQLEQLAQEKGDQYLWEQLNKIDPTAAKKIPYQNRRRTIRALEVIHVTGKLFSKQLTYYPNDSKYDTLILVLDRPRAELYDRINLRVEQMVDEGLEKEAKQLYDEAKGQDWQSIKGIGYKEWWPYFNGSDMSVSQVIETIQQNSRRYAKRQLTWFRNRLENTHWLDATDEATLYQNAYQLTEQFLTERRRSYD</sequence>
<evidence type="ECO:0000256" key="2">
    <source>
        <dbReference type="ARBA" id="ARBA00003213"/>
    </source>
</evidence>
<comment type="function">
    <text evidence="2 10 12">Catalyzes the transfer of a dimethylallyl group onto the adenine at position 37 in tRNAs that read codons beginning with uridine, leading to the formation of N6-(dimethylallyl)adenosine (i(6)A).</text>
</comment>
<evidence type="ECO:0000313" key="14">
    <source>
        <dbReference type="EMBL" id="PMC59243.1"/>
    </source>
</evidence>
<comment type="catalytic activity">
    <reaction evidence="9 10 11">
        <text>adenosine(37) in tRNA + dimethylallyl diphosphate = N(6)-dimethylallyladenosine(37) in tRNA + diphosphate</text>
        <dbReference type="Rhea" id="RHEA:26482"/>
        <dbReference type="Rhea" id="RHEA-COMP:10162"/>
        <dbReference type="Rhea" id="RHEA-COMP:10375"/>
        <dbReference type="ChEBI" id="CHEBI:33019"/>
        <dbReference type="ChEBI" id="CHEBI:57623"/>
        <dbReference type="ChEBI" id="CHEBI:74411"/>
        <dbReference type="ChEBI" id="CHEBI:74415"/>
        <dbReference type="EC" id="2.5.1.75"/>
    </reaction>
</comment>
<evidence type="ECO:0000256" key="11">
    <source>
        <dbReference type="RuleBase" id="RU003783"/>
    </source>
</evidence>
<dbReference type="InterPro" id="IPR039657">
    <property type="entry name" value="Dimethylallyltransferase"/>
</dbReference>
<dbReference type="STRING" id="84521.SAMN04487994_102119"/>
<feature type="binding site" evidence="10">
    <location>
        <begin position="15"/>
        <end position="22"/>
    </location>
    <ligand>
        <name>ATP</name>
        <dbReference type="ChEBI" id="CHEBI:30616"/>
    </ligand>
</feature>
<evidence type="ECO:0000256" key="5">
    <source>
        <dbReference type="ARBA" id="ARBA00022694"/>
    </source>
</evidence>
<feature type="binding site" evidence="10">
    <location>
        <begin position="17"/>
        <end position="22"/>
    </location>
    <ligand>
        <name>substrate</name>
    </ligand>
</feature>
<comment type="similarity">
    <text evidence="3 10 13">Belongs to the IPP transferase family.</text>
</comment>
<keyword evidence="5 10" id="KW-0819">tRNA processing</keyword>
<feature type="site" description="Interaction with substrate tRNA" evidence="10">
    <location>
        <position position="106"/>
    </location>
</feature>
<dbReference type="PANTHER" id="PTHR11088:SF60">
    <property type="entry name" value="TRNA DIMETHYLALLYLTRANSFERASE"/>
    <property type="match status" value="1"/>
</dbReference>
<keyword evidence="8 10" id="KW-0460">Magnesium</keyword>
<dbReference type="NCBIfam" id="TIGR00174">
    <property type="entry name" value="miaA"/>
    <property type="match status" value="1"/>
</dbReference>
<accession>A0A1G8LLI5</accession>
<dbReference type="GO" id="GO:0052381">
    <property type="term" value="F:tRNA dimethylallyltransferase activity"/>
    <property type="evidence" value="ECO:0007669"/>
    <property type="project" value="UniProtKB-UniRule"/>
</dbReference>
<evidence type="ECO:0000256" key="8">
    <source>
        <dbReference type="ARBA" id="ARBA00022842"/>
    </source>
</evidence>
<evidence type="ECO:0000256" key="9">
    <source>
        <dbReference type="ARBA" id="ARBA00049563"/>
    </source>
</evidence>
<dbReference type="SUPFAM" id="SSF52540">
    <property type="entry name" value="P-loop containing nucleoside triphosphate hydrolases"/>
    <property type="match status" value="2"/>
</dbReference>
<dbReference type="Proteomes" id="UP000235682">
    <property type="component" value="Unassembled WGS sequence"/>
</dbReference>
<evidence type="ECO:0000256" key="10">
    <source>
        <dbReference type="HAMAP-Rule" id="MF_00185"/>
    </source>
</evidence>
<keyword evidence="15" id="KW-1185">Reference proteome</keyword>
<evidence type="ECO:0000256" key="7">
    <source>
        <dbReference type="ARBA" id="ARBA00022840"/>
    </source>
</evidence>
<feature type="site" description="Interaction with substrate tRNA" evidence="10">
    <location>
        <position position="130"/>
    </location>
</feature>
<keyword evidence="6 10" id="KW-0547">Nucleotide-binding</keyword>
<comment type="subunit">
    <text evidence="10">Monomer.</text>
</comment>
<dbReference type="GO" id="GO:0006400">
    <property type="term" value="P:tRNA modification"/>
    <property type="evidence" value="ECO:0007669"/>
    <property type="project" value="TreeGrafter"/>
</dbReference>
<dbReference type="Gene3D" id="1.10.20.140">
    <property type="match status" value="1"/>
</dbReference>
<dbReference type="InterPro" id="IPR027417">
    <property type="entry name" value="P-loop_NTPase"/>
</dbReference>
<name>A0A1G8LLI5_9LACT</name>
<evidence type="ECO:0000256" key="1">
    <source>
        <dbReference type="ARBA" id="ARBA00001946"/>
    </source>
</evidence>
<keyword evidence="4 10" id="KW-0808">Transferase</keyword>
<organism evidence="14 15">
    <name type="scientific">Dolosicoccus paucivorans</name>
    <dbReference type="NCBI Taxonomy" id="84521"/>
    <lineage>
        <taxon>Bacteria</taxon>
        <taxon>Bacillati</taxon>
        <taxon>Bacillota</taxon>
        <taxon>Bacilli</taxon>
        <taxon>Lactobacillales</taxon>
        <taxon>Aerococcaceae</taxon>
        <taxon>Dolosicoccus</taxon>
    </lineage>
</organism>
<dbReference type="FunFam" id="1.10.20.140:FF:000001">
    <property type="entry name" value="tRNA dimethylallyltransferase"/>
    <property type="match status" value="1"/>
</dbReference>
<dbReference type="Pfam" id="PF01715">
    <property type="entry name" value="IPPT"/>
    <property type="match status" value="1"/>
</dbReference>
<dbReference type="InterPro" id="IPR018022">
    <property type="entry name" value="IPT"/>
</dbReference>
<comment type="caution">
    <text evidence="14">The sequence shown here is derived from an EMBL/GenBank/DDBJ whole genome shotgun (WGS) entry which is preliminary data.</text>
</comment>
<gene>
    <name evidence="10" type="primary">miaA</name>
    <name evidence="14" type="ORF">CJ205_00625</name>
</gene>
<evidence type="ECO:0000256" key="3">
    <source>
        <dbReference type="ARBA" id="ARBA00005842"/>
    </source>
</evidence>
<keyword evidence="7 10" id="KW-0067">ATP-binding</keyword>
<comment type="caution">
    <text evidence="10">Lacks conserved residue(s) required for the propagation of feature annotation.</text>
</comment>
<evidence type="ECO:0000256" key="4">
    <source>
        <dbReference type="ARBA" id="ARBA00022679"/>
    </source>
</evidence>
<protein>
    <recommendedName>
        <fullName evidence="10">tRNA dimethylallyltransferase</fullName>
        <ecNumber evidence="10">2.5.1.75</ecNumber>
    </recommendedName>
    <alternativeName>
        <fullName evidence="10">Dimethylallyl diphosphate:tRNA dimethylallyltransferase</fullName>
        <shortName evidence="10">DMAPP:tRNA dimethylallyltransferase</shortName>
        <shortName evidence="10">DMATase</shortName>
    </alternativeName>
    <alternativeName>
        <fullName evidence="10">Isopentenyl-diphosphate:tRNA isopentenyltransferase</fullName>
        <shortName evidence="10">IPP transferase</shortName>
        <shortName evidence="10">IPPT</shortName>
        <shortName evidence="10">IPTase</shortName>
    </alternativeName>
</protein>
<reference evidence="14 15" key="1">
    <citation type="submission" date="2017-09" db="EMBL/GenBank/DDBJ databases">
        <title>Bacterial strain isolated from the female urinary microbiota.</title>
        <authorList>
            <person name="Thomas-White K."/>
            <person name="Kumar N."/>
            <person name="Forster S."/>
            <person name="Putonti C."/>
            <person name="Lawley T."/>
            <person name="Wolfe A.J."/>
        </authorList>
    </citation>
    <scope>NUCLEOTIDE SEQUENCE [LARGE SCALE GENOMIC DNA]</scope>
    <source>
        <strain evidence="14 15">UMB0852</strain>
    </source>
</reference>
<evidence type="ECO:0000256" key="6">
    <source>
        <dbReference type="ARBA" id="ARBA00022741"/>
    </source>
</evidence>
<dbReference type="Gene3D" id="3.40.50.300">
    <property type="entry name" value="P-loop containing nucleotide triphosphate hydrolases"/>
    <property type="match status" value="1"/>
</dbReference>